<dbReference type="Proteomes" id="UP000825890">
    <property type="component" value="Unassembled WGS sequence"/>
</dbReference>
<dbReference type="OrthoDB" id="2498029at2759"/>
<gene>
    <name evidence="3" type="ORF">CKM354_000742100</name>
</gene>
<dbReference type="RefSeq" id="XP_044658704.1">
    <property type="nucleotide sequence ID" value="XM_044802769.1"/>
</dbReference>
<evidence type="ECO:0000313" key="3">
    <source>
        <dbReference type="EMBL" id="GIZ44217.1"/>
    </source>
</evidence>
<comment type="caution">
    <text evidence="3">The sequence shown here is derived from an EMBL/GenBank/DDBJ whole genome shotgun (WGS) entry which is preliminary data.</text>
</comment>
<keyword evidence="4" id="KW-1185">Reference proteome</keyword>
<dbReference type="PANTHER" id="PTHR47751">
    <property type="entry name" value="SUPERFAMILY HYDROLASE, PUTATIVE (AFU_ORTHOLOGUE AFUA_2G16580)-RELATED"/>
    <property type="match status" value="1"/>
</dbReference>
<evidence type="ECO:0000259" key="2">
    <source>
        <dbReference type="Pfam" id="PF12146"/>
    </source>
</evidence>
<dbReference type="AlphaFoldDB" id="A0A9P3CJ72"/>
<feature type="domain" description="Serine aminopeptidase S33" evidence="2">
    <location>
        <begin position="30"/>
        <end position="271"/>
    </location>
</feature>
<dbReference type="EMBL" id="BOLY01000004">
    <property type="protein sequence ID" value="GIZ44217.1"/>
    <property type="molecule type" value="Genomic_DNA"/>
</dbReference>
<accession>A0A9P3CJ72</accession>
<evidence type="ECO:0000313" key="4">
    <source>
        <dbReference type="Proteomes" id="UP000825890"/>
    </source>
</evidence>
<dbReference type="PANTHER" id="PTHR47751:SF2">
    <property type="entry name" value="DLTD N-TERMINAL DOMAIN PROTEIN (AFU_ORTHOLOGUE AFUA_8G00380)-RELATED"/>
    <property type="match status" value="1"/>
</dbReference>
<name>A0A9P3CJ72_9PEZI</name>
<dbReference type="InterPro" id="IPR029058">
    <property type="entry name" value="AB_hydrolase_fold"/>
</dbReference>
<organism evidence="3 4">
    <name type="scientific">Cercospora kikuchii</name>
    <dbReference type="NCBI Taxonomy" id="84275"/>
    <lineage>
        <taxon>Eukaryota</taxon>
        <taxon>Fungi</taxon>
        <taxon>Dikarya</taxon>
        <taxon>Ascomycota</taxon>
        <taxon>Pezizomycotina</taxon>
        <taxon>Dothideomycetes</taxon>
        <taxon>Dothideomycetidae</taxon>
        <taxon>Mycosphaerellales</taxon>
        <taxon>Mycosphaerellaceae</taxon>
        <taxon>Cercospora</taxon>
    </lineage>
</organism>
<sequence length="297" mass="32947">MKGRKDVEFQTLDGLTLRGWLFEAAERGPAIIMTPGFNMTKETIVADVAEYFYAAGFTVLSFDPRTIGKSDGLPRNECNPVRNIEDYHDALTYLKGNPMVDPTRIAFWGYSFSGMVALCAAAVDKRAKAVVAVAPLTVWEFSKWRPVLTKAMKDRESRLAGNSAAMLPMLTESGEQPAGFGTGFEDEDVFNIIAKAVEAQPSFAPETTLSSYYHIAAFQPFPLLKFVSPTPSMVVRGEKDLISPTELQKELIFDILSEPKRLDTIPGKAHMNIMSGQDSERVLDNQVNFLRQSLKCM</sequence>
<dbReference type="Gene3D" id="3.40.50.1820">
    <property type="entry name" value="alpha/beta hydrolase"/>
    <property type="match status" value="1"/>
</dbReference>
<dbReference type="Gene3D" id="1.10.10.800">
    <property type="match status" value="1"/>
</dbReference>
<dbReference type="InterPro" id="IPR051411">
    <property type="entry name" value="Polyketide_trans_af380"/>
</dbReference>
<protein>
    <recommendedName>
        <fullName evidence="2">Serine aminopeptidase S33 domain-containing protein</fullName>
    </recommendedName>
</protein>
<proteinExistence type="inferred from homology"/>
<dbReference type="GeneID" id="68292996"/>
<evidence type="ECO:0000256" key="1">
    <source>
        <dbReference type="ARBA" id="ARBA00029464"/>
    </source>
</evidence>
<reference evidence="3 4" key="1">
    <citation type="submission" date="2021-01" db="EMBL/GenBank/DDBJ databases">
        <title>Cercospora kikuchii MAFF 305040 whole genome shotgun sequence.</title>
        <authorList>
            <person name="Kashiwa T."/>
            <person name="Suzuki T."/>
        </authorList>
    </citation>
    <scope>NUCLEOTIDE SEQUENCE [LARGE SCALE GENOMIC DNA]</scope>
    <source>
        <strain evidence="3 4">MAFF 305040</strain>
    </source>
</reference>
<dbReference type="InterPro" id="IPR022742">
    <property type="entry name" value="Hydrolase_4"/>
</dbReference>
<comment type="similarity">
    <text evidence="1">Belongs to the polyketide transferase af380 family.</text>
</comment>
<dbReference type="SUPFAM" id="SSF53474">
    <property type="entry name" value="alpha/beta-Hydrolases"/>
    <property type="match status" value="1"/>
</dbReference>
<dbReference type="Pfam" id="PF12146">
    <property type="entry name" value="Hydrolase_4"/>
    <property type="match status" value="1"/>
</dbReference>